<evidence type="ECO:0000256" key="1">
    <source>
        <dbReference type="SAM" id="SignalP"/>
    </source>
</evidence>
<comment type="caution">
    <text evidence="2">The sequence shown here is derived from an EMBL/GenBank/DDBJ whole genome shotgun (WGS) entry which is preliminary data.</text>
</comment>
<sequence>MLPALILAGSLLRLTLLVDACVTAPATPEANTTFTDNTVFIPDADYTSWKTIYGRSLQLPDDSLLMTWEDYPPEPPLVYFPIYRSIDGGATWSEYSRVQDTQNDWGLRFQPFLYELQNSWGSYAAGTILAAGVSTPANLSGAYIELYASTDSARTWTFVSHIAYGEGPELVTNGDKAIWEPFLLEYGDAFVCFFSDQRDSAHAQKLVAVTTSDLVNWSDDFDVVAYSEYDDRPGMAVVAHIQSTDNYILTYECCGSENCQAYYKVSSSPLTFNSTTGVPILSNDTSKTAPVGSPYVIWTSRPDRVDGSGMIIMNAASNSEVFINEDSAGQDGWKMVDINQWSAYSRSLRIIDDAGESRLFLGAGGNMVSDSSCNWVSCGVVGLSDLV</sequence>
<gene>
    <name evidence="2" type="ORF">N7456_013631</name>
</gene>
<reference evidence="2" key="1">
    <citation type="submission" date="2022-11" db="EMBL/GenBank/DDBJ databases">
        <authorList>
            <person name="Petersen C."/>
        </authorList>
    </citation>
    <scope>NUCLEOTIDE SEQUENCE</scope>
    <source>
        <strain evidence="2">IBT 30069</strain>
    </source>
</reference>
<dbReference type="PANTHER" id="PTHR38792:SF3">
    <property type="entry name" value="BNR_ASP-BOX REPEAT DOMAIN PROTEIN (AFU_ORTHOLOGUE AFUA_7G06430)-RELATED"/>
    <property type="match status" value="1"/>
</dbReference>
<protein>
    <recommendedName>
        <fullName evidence="4">Glycoside hydrolase family 93 protein</fullName>
    </recommendedName>
</protein>
<dbReference type="OrthoDB" id="2130735at2759"/>
<name>A0A9W9EFS3_9EURO</name>
<keyword evidence="1" id="KW-0732">Signal</keyword>
<reference evidence="2" key="2">
    <citation type="journal article" date="2023" name="IMA Fungus">
        <title>Comparative genomic study of the Penicillium genus elucidates a diverse pangenome and 15 lateral gene transfer events.</title>
        <authorList>
            <person name="Petersen C."/>
            <person name="Sorensen T."/>
            <person name="Nielsen M.R."/>
            <person name="Sondergaard T.E."/>
            <person name="Sorensen J.L."/>
            <person name="Fitzpatrick D.A."/>
            <person name="Frisvad J.C."/>
            <person name="Nielsen K.L."/>
        </authorList>
    </citation>
    <scope>NUCLEOTIDE SEQUENCE</scope>
    <source>
        <strain evidence="2">IBT 30069</strain>
    </source>
</reference>
<proteinExistence type="predicted"/>
<dbReference type="SUPFAM" id="SSF110296">
    <property type="entry name" value="Oligoxyloglucan reducing end-specific cellobiohydrolase"/>
    <property type="match status" value="1"/>
</dbReference>
<dbReference type="AlphaFoldDB" id="A0A9W9EFS3"/>
<evidence type="ECO:0008006" key="4">
    <source>
        <dbReference type="Google" id="ProtNLM"/>
    </source>
</evidence>
<dbReference type="Gene3D" id="2.120.10.10">
    <property type="match status" value="1"/>
</dbReference>
<evidence type="ECO:0000313" key="3">
    <source>
        <dbReference type="Proteomes" id="UP001149165"/>
    </source>
</evidence>
<dbReference type="EMBL" id="JAPQKH010000012">
    <property type="protein sequence ID" value="KAJ5080921.1"/>
    <property type="molecule type" value="Genomic_DNA"/>
</dbReference>
<feature type="signal peptide" evidence="1">
    <location>
        <begin position="1"/>
        <end position="20"/>
    </location>
</feature>
<dbReference type="PANTHER" id="PTHR38792">
    <property type="entry name" value="BNR/ASP-BOX REPEAT DOMAIN PROTEIN (AFU_ORTHOLOGUE AFUA_7G06430)-RELATED"/>
    <property type="match status" value="1"/>
</dbReference>
<feature type="chain" id="PRO_5040835097" description="Glycoside hydrolase family 93 protein" evidence="1">
    <location>
        <begin position="21"/>
        <end position="387"/>
    </location>
</feature>
<organism evidence="2 3">
    <name type="scientific">Penicillium angulare</name>
    <dbReference type="NCBI Taxonomy" id="116970"/>
    <lineage>
        <taxon>Eukaryota</taxon>
        <taxon>Fungi</taxon>
        <taxon>Dikarya</taxon>
        <taxon>Ascomycota</taxon>
        <taxon>Pezizomycotina</taxon>
        <taxon>Eurotiomycetes</taxon>
        <taxon>Eurotiomycetidae</taxon>
        <taxon>Eurotiales</taxon>
        <taxon>Aspergillaceae</taxon>
        <taxon>Penicillium</taxon>
    </lineage>
</organism>
<keyword evidence="3" id="KW-1185">Reference proteome</keyword>
<evidence type="ECO:0000313" key="2">
    <source>
        <dbReference type="EMBL" id="KAJ5080921.1"/>
    </source>
</evidence>
<dbReference type="CDD" id="cd15482">
    <property type="entry name" value="Sialidase_non-viral"/>
    <property type="match status" value="1"/>
</dbReference>
<dbReference type="Proteomes" id="UP001149165">
    <property type="component" value="Unassembled WGS sequence"/>
</dbReference>
<accession>A0A9W9EFS3</accession>